<dbReference type="Proteomes" id="UP000007800">
    <property type="component" value="Unassembled WGS sequence"/>
</dbReference>
<dbReference type="OrthoDB" id="10256179at2759"/>
<organism evidence="5">
    <name type="scientific">Perkinsus marinus (strain ATCC 50983 / TXsc)</name>
    <dbReference type="NCBI Taxonomy" id="423536"/>
    <lineage>
        <taxon>Eukaryota</taxon>
        <taxon>Sar</taxon>
        <taxon>Alveolata</taxon>
        <taxon>Perkinsozoa</taxon>
        <taxon>Perkinsea</taxon>
        <taxon>Perkinsida</taxon>
        <taxon>Perkinsidae</taxon>
        <taxon>Perkinsus</taxon>
    </lineage>
</organism>
<evidence type="ECO:0000256" key="3">
    <source>
        <dbReference type="SAM" id="Phobius"/>
    </source>
</evidence>
<sequence>MGEVGRSAVYAWGSASFGRLGTGMASGTARRPRRVVGGAHERVPIVDISCAAHQTFLVMSSGACLAAGEGLTRDGVYDNSSRLRGTNITGCLGDDSIPTEGEEAVAMRLVPKRISSIPLEWKVKQVSCGSDITMGSHTVLLTASGKVFAFGRALYRRPHNGGDYQLRPKAVRLDFPVESVACGAAHMLCVGVNGKLWGWGDNSAGVRVRTAECRKDAVVFTTTDDVVYEWKLAPGEVARRGTMANMDIIATDDESPSDDEGGLEERIGDGVVRLVQFPLARNIMVSCGPEHTVVAAHLGHRALLDYGKCLLEGRRPLPYADSLLAGVPVHTALLRHRLSPSAFLGVIQPQLERINHEGDVLLSVVEDYRANSLAKAGGSAQSESTAERSERPSRVECLIDSILGDEGDAQDHLGRFPDTPSALRLSTLPKSVVISFVYFLYTDNLPPITTTDDDARARATHLVHIARCLGLPRLLALVNADDDDTGLSCIPRLMLGMFNEPWPEYLDVDLACAPAAVAVGQSSSTTTRLKAHMFLLAAYDLSPTQFETIPVDFAHAILCFVYTERLPSDLRLPTKHWIAFAETVSALGLYSLAAVASDRVMSRLSEKTWATLAIETEGSQACKVVHAAALGCGVTEATLHVRHRMNDLGWFTEPEDLNEVEPRVEKLLGALSTTHEQVGFLRKRRPGLYNELKDSVSGRGESCGEWFHTEVSSDVKKAVQAELVVMQHISYYDKLSKGDDGEFERGIHHPLTLDHSVATSASSGPEFHTPIIRCVLELLALVSVSGVIVTMVSILATARLAVEQYEKICK</sequence>
<feature type="transmembrane region" description="Helical" evidence="3">
    <location>
        <begin position="778"/>
        <end position="802"/>
    </location>
</feature>
<gene>
    <name evidence="4" type="ORF">Pmar_PMAR018020</name>
</gene>
<feature type="repeat" description="RCC1" evidence="2">
    <location>
        <begin position="145"/>
        <end position="193"/>
    </location>
</feature>
<evidence type="ECO:0000313" key="5">
    <source>
        <dbReference type="Proteomes" id="UP000007800"/>
    </source>
</evidence>
<name>C5KRS7_PERM5</name>
<dbReference type="RefSeq" id="XP_002780973.1">
    <property type="nucleotide sequence ID" value="XM_002780927.1"/>
</dbReference>
<dbReference type="AlphaFoldDB" id="C5KRS7"/>
<evidence type="ECO:0000313" key="4">
    <source>
        <dbReference type="EMBL" id="EER12768.1"/>
    </source>
</evidence>
<dbReference type="InterPro" id="IPR051210">
    <property type="entry name" value="Ub_ligase/GEF_domain"/>
</dbReference>
<dbReference type="InParanoid" id="C5KRS7"/>
<evidence type="ECO:0000256" key="1">
    <source>
        <dbReference type="ARBA" id="ARBA00022737"/>
    </source>
</evidence>
<dbReference type="PROSITE" id="PS50012">
    <property type="entry name" value="RCC1_3"/>
    <property type="match status" value="2"/>
</dbReference>
<keyword evidence="3" id="KW-0812">Transmembrane</keyword>
<dbReference type="Gene3D" id="2.130.10.30">
    <property type="entry name" value="Regulator of chromosome condensation 1/beta-lactamase-inhibitor protein II"/>
    <property type="match status" value="1"/>
</dbReference>
<dbReference type="GeneID" id="9058966"/>
<evidence type="ECO:0000256" key="2">
    <source>
        <dbReference type="PROSITE-ProRule" id="PRU00235"/>
    </source>
</evidence>
<keyword evidence="3" id="KW-1133">Transmembrane helix</keyword>
<keyword evidence="3" id="KW-0472">Membrane</keyword>
<dbReference type="Pfam" id="PF13540">
    <property type="entry name" value="RCC1_2"/>
    <property type="match status" value="1"/>
</dbReference>
<dbReference type="Pfam" id="PF00415">
    <property type="entry name" value="RCC1"/>
    <property type="match status" value="1"/>
</dbReference>
<protein>
    <submittedName>
        <fullName evidence="4">Regulator of chromosome condensation, putative</fullName>
    </submittedName>
</protein>
<dbReference type="OMA" id="ERINHEG"/>
<reference evidence="4 5" key="1">
    <citation type="submission" date="2008-07" db="EMBL/GenBank/DDBJ databases">
        <authorList>
            <person name="El-Sayed N."/>
            <person name="Caler E."/>
            <person name="Inman J."/>
            <person name="Amedeo P."/>
            <person name="Hass B."/>
            <person name="Wortman J."/>
        </authorList>
    </citation>
    <scope>NUCLEOTIDE SEQUENCE [LARGE SCALE GENOMIC DNA]</scope>
    <source>
        <strain evidence="5">ATCC 50983 / TXsc</strain>
    </source>
</reference>
<dbReference type="EMBL" id="GG675931">
    <property type="protein sequence ID" value="EER12768.1"/>
    <property type="molecule type" value="Genomic_DNA"/>
</dbReference>
<dbReference type="InterPro" id="IPR000408">
    <property type="entry name" value="Reg_chr_condens"/>
</dbReference>
<dbReference type="InterPro" id="IPR009091">
    <property type="entry name" value="RCC1/BLIP-II"/>
</dbReference>
<proteinExistence type="predicted"/>
<feature type="repeat" description="RCC1" evidence="2">
    <location>
        <begin position="7"/>
        <end position="61"/>
    </location>
</feature>
<dbReference type="PANTHER" id="PTHR22870:SF408">
    <property type="entry name" value="OS09G0560450 PROTEIN"/>
    <property type="match status" value="1"/>
</dbReference>
<accession>C5KRS7</accession>
<dbReference type="SUPFAM" id="SSF50985">
    <property type="entry name" value="RCC1/BLIP-II"/>
    <property type="match status" value="1"/>
</dbReference>
<keyword evidence="5" id="KW-1185">Reference proteome</keyword>
<dbReference type="PANTHER" id="PTHR22870">
    <property type="entry name" value="REGULATOR OF CHROMOSOME CONDENSATION"/>
    <property type="match status" value="1"/>
</dbReference>
<keyword evidence="1" id="KW-0677">Repeat</keyword>